<dbReference type="PANTHER" id="PTHR46221">
    <property type="entry name" value="FERM AND PDZ DOMAIN-CONTAINING PROTEIN FAMILY MEMBER"/>
    <property type="match status" value="1"/>
</dbReference>
<feature type="domain" description="Protein kinase" evidence="16">
    <location>
        <begin position="428"/>
        <end position="703"/>
    </location>
</feature>
<dbReference type="GO" id="GO:0005886">
    <property type="term" value="C:plasma membrane"/>
    <property type="evidence" value="ECO:0007669"/>
    <property type="project" value="UniProtKB-SubCell"/>
</dbReference>
<evidence type="ECO:0000256" key="13">
    <source>
        <dbReference type="ARBA" id="ARBA00023136"/>
    </source>
</evidence>
<dbReference type="CDD" id="cd14473">
    <property type="entry name" value="FERM_B-lobe"/>
    <property type="match status" value="1"/>
</dbReference>
<dbReference type="PRINTS" id="PR00109">
    <property type="entry name" value="TYRKINASE"/>
</dbReference>
<organism evidence="18 19">
    <name type="scientific">Arctia plantaginis</name>
    <name type="common">Wood tiger moth</name>
    <name type="synonym">Phalaena plantaginis</name>
    <dbReference type="NCBI Taxonomy" id="874455"/>
    <lineage>
        <taxon>Eukaryota</taxon>
        <taxon>Metazoa</taxon>
        <taxon>Ecdysozoa</taxon>
        <taxon>Arthropoda</taxon>
        <taxon>Hexapoda</taxon>
        <taxon>Insecta</taxon>
        <taxon>Pterygota</taxon>
        <taxon>Neoptera</taxon>
        <taxon>Endopterygota</taxon>
        <taxon>Lepidoptera</taxon>
        <taxon>Glossata</taxon>
        <taxon>Ditrysia</taxon>
        <taxon>Noctuoidea</taxon>
        <taxon>Erebidae</taxon>
        <taxon>Arctiinae</taxon>
        <taxon>Arctia</taxon>
    </lineage>
</organism>
<feature type="compositionally biased region" description="Basic and acidic residues" evidence="15">
    <location>
        <begin position="1228"/>
        <end position="1243"/>
    </location>
</feature>
<evidence type="ECO:0000256" key="5">
    <source>
        <dbReference type="ARBA" id="ARBA00022475"/>
    </source>
</evidence>
<dbReference type="InterPro" id="IPR000299">
    <property type="entry name" value="FERM_domain"/>
</dbReference>
<feature type="compositionally biased region" description="Polar residues" evidence="15">
    <location>
        <begin position="35"/>
        <end position="49"/>
    </location>
</feature>
<feature type="region of interest" description="Disordered" evidence="15">
    <location>
        <begin position="905"/>
        <end position="961"/>
    </location>
</feature>
<dbReference type="GO" id="GO:0004713">
    <property type="term" value="F:protein tyrosine kinase activity"/>
    <property type="evidence" value="ECO:0007669"/>
    <property type="project" value="InterPro"/>
</dbReference>
<evidence type="ECO:0000313" key="18">
    <source>
        <dbReference type="EMBL" id="CAB3229700.1"/>
    </source>
</evidence>
<evidence type="ECO:0000259" key="16">
    <source>
        <dbReference type="PROSITE" id="PS50011"/>
    </source>
</evidence>
<feature type="region of interest" description="Disordered" evidence="15">
    <location>
        <begin position="2090"/>
        <end position="2115"/>
    </location>
</feature>
<dbReference type="Pfam" id="PF03623">
    <property type="entry name" value="Focal_AT"/>
    <property type="match status" value="2"/>
</dbReference>
<dbReference type="GO" id="GO:0007172">
    <property type="term" value="P:signal complex assembly"/>
    <property type="evidence" value="ECO:0007669"/>
    <property type="project" value="InterPro"/>
</dbReference>
<dbReference type="Gene3D" id="1.20.120.330">
    <property type="entry name" value="Nucleotidyltransferases domain 2"/>
    <property type="match status" value="2"/>
</dbReference>
<feature type="compositionally biased region" description="Polar residues" evidence="15">
    <location>
        <begin position="745"/>
        <end position="757"/>
    </location>
</feature>
<dbReference type="CDD" id="cd13190">
    <property type="entry name" value="FERM_C_FAK1"/>
    <property type="match status" value="1"/>
</dbReference>
<protein>
    <recommendedName>
        <fullName evidence="20">Focal adhesion kinase 1</fullName>
    </recommendedName>
</protein>
<dbReference type="GO" id="GO:0042995">
    <property type="term" value="C:cell projection"/>
    <property type="evidence" value="ECO:0007669"/>
    <property type="project" value="UniProtKB-SubCell"/>
</dbReference>
<evidence type="ECO:0000256" key="15">
    <source>
        <dbReference type="SAM" id="MobiDB-lite"/>
    </source>
</evidence>
<comment type="subcellular location">
    <subcellularLocation>
        <location evidence="1">Cell junction</location>
        <location evidence="1">Focal adhesion</location>
    </subcellularLocation>
    <subcellularLocation>
        <location evidence="3">Cell membrane</location>
        <topology evidence="3">Peripheral membrane protein</topology>
        <orientation evidence="3">Cytoplasmic side</orientation>
    </subcellularLocation>
    <subcellularLocation>
        <location evidence="2">Cell projection</location>
    </subcellularLocation>
    <subcellularLocation>
        <location evidence="4">Cytoplasm</location>
    </subcellularLocation>
</comment>
<keyword evidence="9" id="KW-0547">Nucleotide-binding</keyword>
<sequence>MEGHEPEGGGRCGEGPLARAMQPAPPGGSPKRHPQPTSHGGTAGDQSTLKVHLPNGGFNVVRTSADEDVRSVLRLLAARLASGDRVYTSCFALRAKRLTTGKIRWIHQDTPVSELLTKWPASEWRLELRVRYLPANLRDLCDADRVTFHYYYDQVRHDYLNANHPMVDQDLAIQICCLEIKYFSKDMQISLDKKSNIEYLEKEFGLHKFLPKSVLDAIKPKVLKKAIQQQFKKVANLADTECMLKYLETMHTHYGYDRETFTGALGTGWAIPVELAIGPFIDISYVSHKAGEPPTYTKIASFCDIVAVQTLKSNCTQQSQTQSGSCGKAALQLRVKGTTETLTITCSSVEAAESLADLVDGYCRLVTDSQTSLWNRTTEMSSSSSEGKTSSWEGNTATLSEDYAEIVDDDADYSTPAVRDYELVRNQIELTGIIGEGQFGDVHKGTCRVTSAKHPSLRRAAGAGALTNARGECVLPVAVKTCKMDADLDTAEKFLEEAYIMQQFSHPHIIGLIGVCSSPPIWIVMELATLGEMRAYLQQNAHRLETCKLVLYIYQLSTALSYLESKKFVHRDIAARNVLVSTPTCVKLADFGLSKMVEDKSYYKASRGKLPIKWMAPESINFRRFTSASDVWMFGVCMWEILMLGVKPFSGVKNNDVIGKLENGERLALPPRCPPRLYSVMSRCWAYEPSQRPAAHQLKETLFEILQEERSSAWDTMRRENRRVAAASFSDEPPPKPQRPANNVPGDTSSTPAGGNTAQTYIVAQNPLVLAHLLRENQARALHPQAYTTPASVFNTVSVDFAETLPETHEIVEKIIHPRPDEKIDIPLQTAPIPAASLQKLDPIVPTPTELPDETLTVVVGAHESCENLCQNVASVSPHADNVDPDAEATDSYVGEPYASRVRSLERAPRALSSAERAPVRMGSLERNPRGSLSHRASPVPIAPLARQHSVPASPPPRTRRDQDIGQFAVQGALNAQLAASVMNKIRTQPDPPLVEEIYDFGGDNVKSCVAVAAQRAMARPQYRPPNMTASHPSAYGVPVAVVQGVPYSPKVPPGFVRSGSPQPYPAGSHNFAQQPMGVVPPMSYGQQQIYTSHNVVSGAQPMMYRAQVASSQAGGQLATPVYRPPLMHPAEASVMFASRLECSPVVAASVATGVVPPVAAVVGAAAGVAHTVQNEECDSEQAVERRLLAELARQQHQSEEDRRWLQMQEENLKKRLSNVQLSTESDPGVHTKDPHGPQEHKPSSQPHSATNSSETSPANTVKPREKALSEEKPSSRAAPRTDPVYAATTGVVRCVMRLAGGAAGNAAPPDAVLAAVRAVGSELRALCATVDRLVVPFPAHAQRGNYCTHSYIHALCATVDRLVVPFPAHAQRGNYCTHSYIHALCATVDRLVVPFPAHAQRGNYCTHSYIHALCATVDRLVVPFPAHAQRGNYCTHSYIHALCATVDRLVVPFPAHAQRGNYCTHSYIHALCATVDRLVVPFPAHAQRGNYCTHSYIHALCATVDRLVVPFPAHAQRGNYCTHSYIHALCATVDRLVVPFPAHAQRGNYCTHSYIHALCATVDRLVVPFPAHAQRGNYCTHSYIHALCATVDRLVVPFPAHAQRGNYCTHSYIHALCATVDRLVVPFPAHAQRGNYCTHSYIHALCATVDRLVVPFPAHAQRGNYCTHSYIHALCATVDRLGRALPRATRSGNYCTHSYIHALCATVDRLVVPFPRTRSGNYCTHSYIHALCATVDRLVVPFPAHAQRGNYCTHSYIHALCATVDRLVVPFPAHAQRGNYCTHSYIHALCATVDRLVVPFPAHAQRGNYCTHSYIHALCATVDRLVVPFPAHAQRGNYCTHSYIHALCATRRPPRRALPRARAAVTTAPTHIYTRSAPPSTASSCPSPRTRSGNYCTHSYIHALLRHRRPPRRALPRARAAVTTAPTHIYTRSAPPSTASSCPPRARAAGNYCTHSYIHALCATVDRLVVPFPAHAQREVEMAHQVLSKDMAALVEAMRLAIQYHNTTLQHEYSKNMLAAAHILAMDAKNLLDVVDCIRDRHPNIDWRAALEPDLEPSSPNTNNIIPQNQTLQSQNQVFEAHNQSFIPQNPVLSNQSSVQEDEPPSPKPDFKINQPVTTSQLMLTEHPPKEHSSLPGTSNRVSALIHNYNLYGNVEPQHIYGNTEGSSFQYPSSGSDDVKVDSAPMASVKSRVQALAGKLDSPPIYSVSKKMIPLDQNIIHTDQG</sequence>
<dbReference type="InterPro" id="IPR041390">
    <property type="entry name" value="FADK_N"/>
</dbReference>
<dbReference type="InterPro" id="IPR029071">
    <property type="entry name" value="Ubiquitin-like_domsf"/>
</dbReference>
<evidence type="ECO:0000313" key="19">
    <source>
        <dbReference type="Proteomes" id="UP000494256"/>
    </source>
</evidence>
<dbReference type="PROSITE" id="PS50057">
    <property type="entry name" value="FERM_3"/>
    <property type="match status" value="1"/>
</dbReference>
<dbReference type="InterPro" id="IPR014352">
    <property type="entry name" value="FERM/acyl-CoA-bd_prot_sf"/>
</dbReference>
<dbReference type="InterPro" id="IPR049385">
    <property type="entry name" value="FAK1-like_FERM_C"/>
</dbReference>
<proteinExistence type="predicted"/>
<dbReference type="Pfam" id="PF18038">
    <property type="entry name" value="FERM_N_2"/>
    <property type="match status" value="1"/>
</dbReference>
<feature type="compositionally biased region" description="Polar residues" evidence="15">
    <location>
        <begin position="1244"/>
        <end position="1260"/>
    </location>
</feature>
<keyword evidence="12" id="KW-0965">Cell junction</keyword>
<dbReference type="Proteomes" id="UP000494256">
    <property type="component" value="Unassembled WGS sequence"/>
</dbReference>
<keyword evidence="11" id="KW-0067">ATP-binding</keyword>
<dbReference type="Gene3D" id="3.10.20.90">
    <property type="entry name" value="Phosphatidylinositol 3-kinase Catalytic Subunit, Chain A, domain 1"/>
    <property type="match status" value="1"/>
</dbReference>
<dbReference type="Gene3D" id="2.30.29.30">
    <property type="entry name" value="Pleckstrin-homology domain (PH domain)/Phosphotyrosine-binding domain (PTB)"/>
    <property type="match status" value="1"/>
</dbReference>
<keyword evidence="6" id="KW-0963">Cytoplasm</keyword>
<evidence type="ECO:0000256" key="1">
    <source>
        <dbReference type="ARBA" id="ARBA00004246"/>
    </source>
</evidence>
<dbReference type="GO" id="GO:0030182">
    <property type="term" value="P:neuron differentiation"/>
    <property type="evidence" value="ECO:0007669"/>
    <property type="project" value="UniProtKB-ARBA"/>
</dbReference>
<feature type="region of interest" description="Disordered" evidence="15">
    <location>
        <begin position="1219"/>
        <end position="1283"/>
    </location>
</feature>
<dbReference type="InterPro" id="IPR020635">
    <property type="entry name" value="Tyr_kinase_cat_dom"/>
</dbReference>
<evidence type="ECO:0000256" key="12">
    <source>
        <dbReference type="ARBA" id="ARBA00022949"/>
    </source>
</evidence>
<dbReference type="GO" id="GO:0005524">
    <property type="term" value="F:ATP binding"/>
    <property type="evidence" value="ECO:0007669"/>
    <property type="project" value="UniProtKB-KW"/>
</dbReference>
<dbReference type="GO" id="GO:0005925">
    <property type="term" value="C:focal adhesion"/>
    <property type="evidence" value="ECO:0007669"/>
    <property type="project" value="UniProtKB-SubCell"/>
</dbReference>
<dbReference type="EMBL" id="CADEBD010000286">
    <property type="protein sequence ID" value="CAB3229700.1"/>
    <property type="molecule type" value="Genomic_DNA"/>
</dbReference>
<evidence type="ECO:0000256" key="9">
    <source>
        <dbReference type="ARBA" id="ARBA00022741"/>
    </source>
</evidence>
<dbReference type="Gene3D" id="1.10.510.10">
    <property type="entry name" value="Transferase(Phosphotransferase) domain 1"/>
    <property type="match status" value="1"/>
</dbReference>
<evidence type="ECO:0008006" key="20">
    <source>
        <dbReference type="Google" id="ProtNLM"/>
    </source>
</evidence>
<dbReference type="InterPro" id="IPR005189">
    <property type="entry name" value="Focal_adhesion_kin_target_dom"/>
</dbReference>
<feature type="region of interest" description="Disordered" evidence="15">
    <location>
        <begin position="375"/>
        <end position="394"/>
    </location>
</feature>
<dbReference type="InterPro" id="IPR036137">
    <property type="entry name" value="Focal_adhe_kin_target_dom_sf"/>
</dbReference>
<dbReference type="GO" id="GO:0005737">
    <property type="term" value="C:cytoplasm"/>
    <property type="evidence" value="ECO:0007669"/>
    <property type="project" value="UniProtKB-SubCell"/>
</dbReference>
<feature type="compositionally biased region" description="Polar residues" evidence="15">
    <location>
        <begin position="2090"/>
        <end position="2100"/>
    </location>
</feature>
<dbReference type="Pfam" id="PF21477">
    <property type="entry name" value="FERM_C_FAK1"/>
    <property type="match status" value="1"/>
</dbReference>
<dbReference type="InterPro" id="IPR041784">
    <property type="entry name" value="FAK1/PYK2_FERM_C"/>
</dbReference>
<dbReference type="InterPro" id="IPR011009">
    <property type="entry name" value="Kinase-like_dom_sf"/>
</dbReference>
<evidence type="ECO:0000256" key="7">
    <source>
        <dbReference type="ARBA" id="ARBA00022553"/>
    </source>
</evidence>
<evidence type="ECO:0000256" key="10">
    <source>
        <dbReference type="ARBA" id="ARBA00022777"/>
    </source>
</evidence>
<keyword evidence="14" id="KW-0966">Cell projection</keyword>
<dbReference type="Gene3D" id="3.30.200.20">
    <property type="entry name" value="Phosphorylase Kinase, domain 1"/>
    <property type="match status" value="1"/>
</dbReference>
<dbReference type="PROSITE" id="PS00109">
    <property type="entry name" value="PROTEIN_KINASE_TYR"/>
    <property type="match status" value="1"/>
</dbReference>
<keyword evidence="7" id="KW-0597">Phosphoprotein</keyword>
<dbReference type="SUPFAM" id="SSF50729">
    <property type="entry name" value="PH domain-like"/>
    <property type="match status" value="1"/>
</dbReference>
<gene>
    <name evidence="18" type="ORF">APLA_LOCUS4272</name>
</gene>
<dbReference type="InterPro" id="IPR035963">
    <property type="entry name" value="FERM_2"/>
</dbReference>
<dbReference type="GO" id="GO:0009887">
    <property type="term" value="P:animal organ morphogenesis"/>
    <property type="evidence" value="ECO:0007669"/>
    <property type="project" value="UniProtKB-ARBA"/>
</dbReference>
<evidence type="ECO:0000256" key="6">
    <source>
        <dbReference type="ARBA" id="ARBA00022490"/>
    </source>
</evidence>
<keyword evidence="8" id="KW-0808">Transferase</keyword>
<dbReference type="InterPro" id="IPR011993">
    <property type="entry name" value="PH-like_dom_sf"/>
</dbReference>
<keyword evidence="13" id="KW-0472">Membrane</keyword>
<dbReference type="GO" id="GO:0008284">
    <property type="term" value="P:positive regulation of cell population proliferation"/>
    <property type="evidence" value="ECO:0007669"/>
    <property type="project" value="UniProtKB-ARBA"/>
</dbReference>
<evidence type="ECO:0000256" key="8">
    <source>
        <dbReference type="ARBA" id="ARBA00022679"/>
    </source>
</evidence>
<accession>A0A8S0ZA63</accession>
<dbReference type="OrthoDB" id="10038259at2759"/>
<keyword evidence="5" id="KW-1003">Cell membrane</keyword>
<dbReference type="SUPFAM" id="SSF56112">
    <property type="entry name" value="Protein kinase-like (PK-like)"/>
    <property type="match status" value="1"/>
</dbReference>
<dbReference type="FunFam" id="1.10.510.10:FF:000039">
    <property type="entry name" value="Focal adhesion kinase, isoform D"/>
    <property type="match status" value="1"/>
</dbReference>
<dbReference type="InterPro" id="IPR001245">
    <property type="entry name" value="Ser-Thr/Tyr_kinase_cat_dom"/>
</dbReference>
<dbReference type="InterPro" id="IPR019749">
    <property type="entry name" value="Band_41_domain"/>
</dbReference>
<dbReference type="Gene3D" id="1.20.80.10">
    <property type="match status" value="1"/>
</dbReference>
<evidence type="ECO:0000256" key="2">
    <source>
        <dbReference type="ARBA" id="ARBA00004316"/>
    </source>
</evidence>
<dbReference type="SUPFAM" id="SSF68993">
    <property type="entry name" value="FAT domain of focal adhesion kinase"/>
    <property type="match status" value="2"/>
</dbReference>
<feature type="compositionally biased region" description="Basic and acidic residues" evidence="15">
    <location>
        <begin position="1263"/>
        <end position="1275"/>
    </location>
</feature>
<feature type="region of interest" description="Disordered" evidence="15">
    <location>
        <begin position="725"/>
        <end position="757"/>
    </location>
</feature>
<evidence type="ECO:0000256" key="14">
    <source>
        <dbReference type="ARBA" id="ARBA00023273"/>
    </source>
</evidence>
<reference evidence="18 19" key="1">
    <citation type="submission" date="2020-04" db="EMBL/GenBank/DDBJ databases">
        <authorList>
            <person name="Wallbank WR R."/>
            <person name="Pardo Diaz C."/>
            <person name="Kozak K."/>
            <person name="Martin S."/>
            <person name="Jiggins C."/>
            <person name="Moest M."/>
            <person name="Warren A I."/>
            <person name="Byers J.R.P. K."/>
            <person name="Montejo-Kovacevich G."/>
            <person name="Yen C E."/>
        </authorList>
    </citation>
    <scope>NUCLEOTIDE SEQUENCE [LARGE SCALE GENOMIC DNA]</scope>
</reference>
<dbReference type="Pfam" id="PF07714">
    <property type="entry name" value="PK_Tyr_Ser-Thr"/>
    <property type="match status" value="1"/>
</dbReference>
<dbReference type="Pfam" id="PF00373">
    <property type="entry name" value="FERM_M"/>
    <property type="match status" value="1"/>
</dbReference>
<dbReference type="SMART" id="SM00219">
    <property type="entry name" value="TyrKc"/>
    <property type="match status" value="1"/>
</dbReference>
<dbReference type="PROSITE" id="PS50011">
    <property type="entry name" value="PROTEIN_KINASE_DOM"/>
    <property type="match status" value="1"/>
</dbReference>
<evidence type="ECO:0000259" key="17">
    <source>
        <dbReference type="PROSITE" id="PS50057"/>
    </source>
</evidence>
<name>A0A8S0ZA63_ARCPL</name>
<evidence type="ECO:0000256" key="4">
    <source>
        <dbReference type="ARBA" id="ARBA00004496"/>
    </source>
</evidence>
<feature type="region of interest" description="Disordered" evidence="15">
    <location>
        <begin position="1"/>
        <end position="55"/>
    </location>
</feature>
<evidence type="ECO:0000256" key="11">
    <source>
        <dbReference type="ARBA" id="ARBA00022840"/>
    </source>
</evidence>
<comment type="caution">
    <text evidence="18">The sequence shown here is derived from an EMBL/GenBank/DDBJ whole genome shotgun (WGS) entry which is preliminary data.</text>
</comment>
<dbReference type="InterPro" id="IPR008266">
    <property type="entry name" value="Tyr_kinase_AS"/>
</dbReference>
<dbReference type="InterPro" id="IPR000719">
    <property type="entry name" value="Prot_kinase_dom"/>
</dbReference>
<evidence type="ECO:0000256" key="3">
    <source>
        <dbReference type="ARBA" id="ARBA00004413"/>
    </source>
</evidence>
<dbReference type="PANTHER" id="PTHR46221:SF9">
    <property type="entry name" value="NON-SPECIFIC PROTEIN-TYROSINE KINASE"/>
    <property type="match status" value="1"/>
</dbReference>
<dbReference type="SUPFAM" id="SSF47031">
    <property type="entry name" value="Second domain of FERM"/>
    <property type="match status" value="1"/>
</dbReference>
<dbReference type="InterPro" id="IPR019748">
    <property type="entry name" value="FERM_central"/>
</dbReference>
<keyword evidence="10" id="KW-0418">Kinase</keyword>
<dbReference type="SUPFAM" id="SSF54236">
    <property type="entry name" value="Ubiquitin-like"/>
    <property type="match status" value="1"/>
</dbReference>
<feature type="domain" description="FERM" evidence="17">
    <location>
        <begin position="47"/>
        <end position="370"/>
    </location>
</feature>
<feature type="compositionally biased region" description="Low complexity" evidence="15">
    <location>
        <begin position="377"/>
        <end position="393"/>
    </location>
</feature>
<dbReference type="SMART" id="SM00295">
    <property type="entry name" value="B41"/>
    <property type="match status" value="1"/>
</dbReference>